<dbReference type="EMBL" id="KN822014">
    <property type="protein sequence ID" value="KIM67085.1"/>
    <property type="molecule type" value="Genomic_DNA"/>
</dbReference>
<reference evidence="1 2" key="1">
    <citation type="submission" date="2014-04" db="EMBL/GenBank/DDBJ databases">
        <authorList>
            <consortium name="DOE Joint Genome Institute"/>
            <person name="Kuo A."/>
            <person name="Kohler A."/>
            <person name="Nagy L.G."/>
            <person name="Floudas D."/>
            <person name="Copeland A."/>
            <person name="Barry K.W."/>
            <person name="Cichocki N."/>
            <person name="Veneault-Fourrey C."/>
            <person name="LaButti K."/>
            <person name="Lindquist E.A."/>
            <person name="Lipzen A."/>
            <person name="Lundell T."/>
            <person name="Morin E."/>
            <person name="Murat C."/>
            <person name="Sun H."/>
            <person name="Tunlid A."/>
            <person name="Henrissat B."/>
            <person name="Grigoriev I.V."/>
            <person name="Hibbett D.S."/>
            <person name="Martin F."/>
            <person name="Nordberg H.P."/>
            <person name="Cantor M.N."/>
            <person name="Hua S.X."/>
        </authorList>
    </citation>
    <scope>NUCLEOTIDE SEQUENCE [LARGE SCALE GENOMIC DNA]</scope>
    <source>
        <strain evidence="1 2">Foug A</strain>
    </source>
</reference>
<sequence length="52" mass="5773">MNVERKFWGGRGKIFYAGSDASHQLASAGQCRCQPASKHSKREAPDSQDYTN</sequence>
<reference evidence="2" key="2">
    <citation type="submission" date="2015-01" db="EMBL/GenBank/DDBJ databases">
        <title>Evolutionary Origins and Diversification of the Mycorrhizal Mutualists.</title>
        <authorList>
            <consortium name="DOE Joint Genome Institute"/>
            <consortium name="Mycorrhizal Genomics Consortium"/>
            <person name="Kohler A."/>
            <person name="Kuo A."/>
            <person name="Nagy L.G."/>
            <person name="Floudas D."/>
            <person name="Copeland A."/>
            <person name="Barry K.W."/>
            <person name="Cichocki N."/>
            <person name="Veneault-Fourrey C."/>
            <person name="LaButti K."/>
            <person name="Lindquist E.A."/>
            <person name="Lipzen A."/>
            <person name="Lundell T."/>
            <person name="Morin E."/>
            <person name="Murat C."/>
            <person name="Riley R."/>
            <person name="Ohm R."/>
            <person name="Sun H."/>
            <person name="Tunlid A."/>
            <person name="Henrissat B."/>
            <person name="Grigoriev I.V."/>
            <person name="Hibbett D.S."/>
            <person name="Martin F."/>
        </authorList>
    </citation>
    <scope>NUCLEOTIDE SEQUENCE [LARGE SCALE GENOMIC DNA]</scope>
    <source>
        <strain evidence="2">Foug A</strain>
    </source>
</reference>
<gene>
    <name evidence="1" type="ORF">SCLCIDRAFT_1210564</name>
</gene>
<organism evidence="1 2">
    <name type="scientific">Scleroderma citrinum Foug A</name>
    <dbReference type="NCBI Taxonomy" id="1036808"/>
    <lineage>
        <taxon>Eukaryota</taxon>
        <taxon>Fungi</taxon>
        <taxon>Dikarya</taxon>
        <taxon>Basidiomycota</taxon>
        <taxon>Agaricomycotina</taxon>
        <taxon>Agaricomycetes</taxon>
        <taxon>Agaricomycetidae</taxon>
        <taxon>Boletales</taxon>
        <taxon>Sclerodermatineae</taxon>
        <taxon>Sclerodermataceae</taxon>
        <taxon>Scleroderma</taxon>
    </lineage>
</organism>
<evidence type="ECO:0000313" key="2">
    <source>
        <dbReference type="Proteomes" id="UP000053989"/>
    </source>
</evidence>
<keyword evidence="2" id="KW-1185">Reference proteome</keyword>
<dbReference type="HOGENOM" id="CLU_3088579_0_0_1"/>
<dbReference type="AlphaFoldDB" id="A0A0C3E2Q8"/>
<dbReference type="Proteomes" id="UP000053989">
    <property type="component" value="Unassembled WGS sequence"/>
</dbReference>
<evidence type="ECO:0000313" key="1">
    <source>
        <dbReference type="EMBL" id="KIM67085.1"/>
    </source>
</evidence>
<proteinExistence type="predicted"/>
<protein>
    <submittedName>
        <fullName evidence="1">Uncharacterized protein</fullName>
    </submittedName>
</protein>
<dbReference type="InParanoid" id="A0A0C3E2Q8"/>
<name>A0A0C3E2Q8_9AGAM</name>
<accession>A0A0C3E2Q8</accession>